<reference evidence="6 7" key="1">
    <citation type="submission" date="2019-05" db="EMBL/GenBank/DDBJ databases">
        <title>Genome sequencing of F202Z8.</title>
        <authorList>
            <person name="Kwon Y.M."/>
        </authorList>
    </citation>
    <scope>NUCLEOTIDE SEQUENCE [LARGE SCALE GENOMIC DNA]</scope>
    <source>
        <strain evidence="6 7">F202Z8</strain>
    </source>
</reference>
<dbReference type="PANTHER" id="PTHR44688">
    <property type="entry name" value="DNA-BINDING TRANSCRIPTIONAL ACTIVATOR DEVR_DOSR"/>
    <property type="match status" value="1"/>
</dbReference>
<keyword evidence="4" id="KW-0472">Membrane</keyword>
<dbReference type="EMBL" id="CP040710">
    <property type="protein sequence ID" value="QCW99009.1"/>
    <property type="molecule type" value="Genomic_DNA"/>
</dbReference>
<sequence>MLRTIIFLTLVFFGGQLYGQSAISGYVPQEDGLPTPQEIYLSQIDLEDLPEYSKAKKVSKTTIAENGFFQFNKESISDTDAIYRLHYMQIGNSKDDSLVVDHLFMLSNRDSIHFKKSVVPFSNYTTTNLGDKEWQRLRQFEHRIREGYYKKEDSLSYAYVGSMKTYAKDSLRILMVKLIGIKQLDHKRLLEKDIAKNPEYYVALLKELKESDIERADYLFLENKLAFLTTEAAERKYATSTIINWLLGFGVVALLFLLFRRRRTNSTAALSDLSRQERNIQGIILEGKSNKEIANELFISLSTVKTHITNIYGKLQVSNRQELLRKMQNS</sequence>
<dbReference type="Gene3D" id="1.10.10.10">
    <property type="entry name" value="Winged helix-like DNA-binding domain superfamily/Winged helix DNA-binding domain"/>
    <property type="match status" value="1"/>
</dbReference>
<keyword evidence="3" id="KW-0804">Transcription</keyword>
<keyword evidence="1" id="KW-0805">Transcription regulation</keyword>
<evidence type="ECO:0000313" key="7">
    <source>
        <dbReference type="Proteomes" id="UP000310017"/>
    </source>
</evidence>
<dbReference type="PROSITE" id="PS00622">
    <property type="entry name" value="HTH_LUXR_1"/>
    <property type="match status" value="1"/>
</dbReference>
<dbReference type="RefSeq" id="WP_138851364.1">
    <property type="nucleotide sequence ID" value="NZ_CP040710.1"/>
</dbReference>
<keyword evidence="4" id="KW-1133">Transmembrane helix</keyword>
<dbReference type="InterPro" id="IPR036388">
    <property type="entry name" value="WH-like_DNA-bd_sf"/>
</dbReference>
<dbReference type="PROSITE" id="PS50043">
    <property type="entry name" value="HTH_LUXR_2"/>
    <property type="match status" value="1"/>
</dbReference>
<evidence type="ECO:0000256" key="4">
    <source>
        <dbReference type="SAM" id="Phobius"/>
    </source>
</evidence>
<dbReference type="GO" id="GO:0006355">
    <property type="term" value="P:regulation of DNA-templated transcription"/>
    <property type="evidence" value="ECO:0007669"/>
    <property type="project" value="InterPro"/>
</dbReference>
<evidence type="ECO:0000259" key="5">
    <source>
        <dbReference type="PROSITE" id="PS50043"/>
    </source>
</evidence>
<dbReference type="GO" id="GO:0003677">
    <property type="term" value="F:DNA binding"/>
    <property type="evidence" value="ECO:0007669"/>
    <property type="project" value="UniProtKB-KW"/>
</dbReference>
<evidence type="ECO:0000313" key="6">
    <source>
        <dbReference type="EMBL" id="QCW99009.1"/>
    </source>
</evidence>
<evidence type="ECO:0000256" key="1">
    <source>
        <dbReference type="ARBA" id="ARBA00023015"/>
    </source>
</evidence>
<dbReference type="Proteomes" id="UP000310017">
    <property type="component" value="Chromosome"/>
</dbReference>
<keyword evidence="2" id="KW-0238">DNA-binding</keyword>
<dbReference type="OrthoDB" id="9807565at2"/>
<feature type="domain" description="HTH luxR-type" evidence="5">
    <location>
        <begin position="266"/>
        <end position="330"/>
    </location>
</feature>
<accession>A0A5B7SPR4</accession>
<evidence type="ECO:0000256" key="3">
    <source>
        <dbReference type="ARBA" id="ARBA00023163"/>
    </source>
</evidence>
<dbReference type="Pfam" id="PF00196">
    <property type="entry name" value="GerE"/>
    <property type="match status" value="1"/>
</dbReference>
<proteinExistence type="predicted"/>
<name>A0A5B7SPR4_9FLAO</name>
<protein>
    <submittedName>
        <fullName evidence="6">Helix-turn-helix transcriptional regulator</fullName>
    </submittedName>
</protein>
<dbReference type="InterPro" id="IPR016032">
    <property type="entry name" value="Sig_transdc_resp-reg_C-effctor"/>
</dbReference>
<keyword evidence="4" id="KW-0812">Transmembrane</keyword>
<dbReference type="SMART" id="SM00421">
    <property type="entry name" value="HTH_LUXR"/>
    <property type="match status" value="1"/>
</dbReference>
<dbReference type="CDD" id="cd06170">
    <property type="entry name" value="LuxR_C_like"/>
    <property type="match status" value="1"/>
</dbReference>
<feature type="transmembrane region" description="Helical" evidence="4">
    <location>
        <begin position="242"/>
        <end position="259"/>
    </location>
</feature>
<dbReference type="InterPro" id="IPR000792">
    <property type="entry name" value="Tscrpt_reg_LuxR_C"/>
</dbReference>
<dbReference type="SUPFAM" id="SSF46894">
    <property type="entry name" value="C-terminal effector domain of the bipartite response regulators"/>
    <property type="match status" value="1"/>
</dbReference>
<dbReference type="KEGG" id="asag:FGM00_02335"/>
<dbReference type="PRINTS" id="PR00038">
    <property type="entry name" value="HTHLUXR"/>
</dbReference>
<gene>
    <name evidence="6" type="ORF">FGM00_02335</name>
</gene>
<dbReference type="PANTHER" id="PTHR44688:SF16">
    <property type="entry name" value="DNA-BINDING TRANSCRIPTIONAL ACTIVATOR DEVR_DOSR"/>
    <property type="match status" value="1"/>
</dbReference>
<evidence type="ECO:0000256" key="2">
    <source>
        <dbReference type="ARBA" id="ARBA00023125"/>
    </source>
</evidence>
<dbReference type="AlphaFoldDB" id="A0A5B7SPR4"/>
<organism evidence="6 7">
    <name type="scientific">Aggregatimonas sangjinii</name>
    <dbReference type="NCBI Taxonomy" id="2583587"/>
    <lineage>
        <taxon>Bacteria</taxon>
        <taxon>Pseudomonadati</taxon>
        <taxon>Bacteroidota</taxon>
        <taxon>Flavobacteriia</taxon>
        <taxon>Flavobacteriales</taxon>
        <taxon>Flavobacteriaceae</taxon>
        <taxon>Aggregatimonas</taxon>
    </lineage>
</organism>
<keyword evidence="7" id="KW-1185">Reference proteome</keyword>